<protein>
    <submittedName>
        <fullName evidence="1">Uncharacterized protein</fullName>
    </submittedName>
</protein>
<sequence length="80" mass="9445">MAEDEVVLRLNRDEALVLFEWLYRTDETTNDFADLVEDQAEQRALWNLTCLLERELVEPFSPQYAELVEQARARLRDEGS</sequence>
<proteinExistence type="predicted"/>
<dbReference type="EMBL" id="CP058905">
    <property type="protein sequence ID" value="QLK00461.1"/>
    <property type="molecule type" value="Genomic_DNA"/>
</dbReference>
<organism evidence="1">
    <name type="scientific">Micromonospora carbonacea</name>
    <dbReference type="NCBI Taxonomy" id="47853"/>
    <lineage>
        <taxon>Bacteria</taxon>
        <taxon>Bacillati</taxon>
        <taxon>Actinomycetota</taxon>
        <taxon>Actinomycetes</taxon>
        <taxon>Micromonosporales</taxon>
        <taxon>Micromonosporaceae</taxon>
        <taxon>Micromonospora</taxon>
    </lineage>
</organism>
<name>A0A7D5YBW8_9ACTN</name>
<dbReference type="AlphaFoldDB" id="A0A7D5YBW8"/>
<reference evidence="1" key="1">
    <citation type="submission" date="2020-08" db="EMBL/GenBank/DDBJ databases">
        <title>A bifunctional nitrone conjugated secondary metabolite targeting the ribosome.</title>
        <authorList>
            <person name="Limbrick E.M."/>
            <person name="Graf M."/>
            <person name="Derewacz D.K."/>
            <person name="Nguyen F."/>
            <person name="Spraggins J.M."/>
            <person name="Wieland M."/>
            <person name="Ynigez-Gutierrez A.E."/>
            <person name="Reisman B.J."/>
            <person name="Zinshteyn B."/>
            <person name="McCulloch K."/>
            <person name="Iverson T.M."/>
            <person name="Green R."/>
            <person name="Wilson D.N."/>
            <person name="Bachmann B.O."/>
        </authorList>
    </citation>
    <scope>NUCLEOTIDE SEQUENCE</scope>
    <source>
        <strain evidence="1">Africana</strain>
    </source>
</reference>
<evidence type="ECO:0000313" key="1">
    <source>
        <dbReference type="EMBL" id="QLK00461.1"/>
    </source>
</evidence>
<accession>A0A7D5YBW8</accession>
<gene>
    <name evidence="1" type="ORF">HZU44_10675</name>
</gene>